<keyword evidence="3" id="KW-1185">Reference proteome</keyword>
<feature type="domain" description="N-acetyltransferase" evidence="1">
    <location>
        <begin position="3"/>
        <end position="154"/>
    </location>
</feature>
<dbReference type="InterPro" id="IPR000182">
    <property type="entry name" value="GNAT_dom"/>
</dbReference>
<organism evidence="2 3">
    <name type="scientific">Nonomuraea polychroma</name>
    <dbReference type="NCBI Taxonomy" id="46176"/>
    <lineage>
        <taxon>Bacteria</taxon>
        <taxon>Bacillati</taxon>
        <taxon>Actinomycetota</taxon>
        <taxon>Actinomycetes</taxon>
        <taxon>Streptosporangiales</taxon>
        <taxon>Streptosporangiaceae</taxon>
        <taxon>Nonomuraea</taxon>
    </lineage>
</organism>
<dbReference type="GO" id="GO:0005737">
    <property type="term" value="C:cytoplasm"/>
    <property type="evidence" value="ECO:0007669"/>
    <property type="project" value="TreeGrafter"/>
</dbReference>
<comment type="caution">
    <text evidence="2">The sequence shown here is derived from an EMBL/GenBank/DDBJ whole genome shotgun (WGS) entry which is preliminary data.</text>
</comment>
<keyword evidence="2" id="KW-0808">Transferase</keyword>
<dbReference type="OrthoDB" id="9799321at2"/>
<dbReference type="SUPFAM" id="SSF55729">
    <property type="entry name" value="Acyl-CoA N-acyltransferases (Nat)"/>
    <property type="match status" value="1"/>
</dbReference>
<gene>
    <name evidence="2" type="ORF">EDD27_9832</name>
</gene>
<sequence>MHIDFSRISAGDGEALADFLTGEEWPYHAGTQDRETVRRFAAEGRYDDDETRTFWILADGERAGLVKLQDLADDTPMFDLRVRKQWRGQGLGTAAVAWLTGYLFTELPDVLRIEGTTRQDNHAMRAVFRKSGYAKEGHYREAWPAPDGMRHDAVGYAILRRDWTSGTVTPPDWHDEP</sequence>
<dbReference type="PROSITE" id="PS51186">
    <property type="entry name" value="GNAT"/>
    <property type="match status" value="1"/>
</dbReference>
<dbReference type="GO" id="GO:1990189">
    <property type="term" value="F:protein N-terminal-serine acetyltransferase activity"/>
    <property type="evidence" value="ECO:0007669"/>
    <property type="project" value="TreeGrafter"/>
</dbReference>
<protein>
    <submittedName>
        <fullName evidence="2">RimJ/RimL family protein N-acetyltransferase</fullName>
    </submittedName>
</protein>
<dbReference type="RefSeq" id="WP_127939429.1">
    <property type="nucleotide sequence ID" value="NZ_SAUN01000001.1"/>
</dbReference>
<dbReference type="Pfam" id="PF13302">
    <property type="entry name" value="Acetyltransf_3"/>
    <property type="match status" value="1"/>
</dbReference>
<dbReference type="PANTHER" id="PTHR43441">
    <property type="entry name" value="RIBOSOMAL-PROTEIN-SERINE ACETYLTRANSFERASE"/>
    <property type="match status" value="1"/>
</dbReference>
<accession>A0A438MMJ8</accession>
<proteinExistence type="predicted"/>
<reference evidence="2 3" key="1">
    <citation type="submission" date="2019-01" db="EMBL/GenBank/DDBJ databases">
        <title>Sequencing the genomes of 1000 actinobacteria strains.</title>
        <authorList>
            <person name="Klenk H.-P."/>
        </authorList>
    </citation>
    <scope>NUCLEOTIDE SEQUENCE [LARGE SCALE GENOMIC DNA]</scope>
    <source>
        <strain evidence="2 3">DSM 43925</strain>
    </source>
</reference>
<dbReference type="InterPro" id="IPR016181">
    <property type="entry name" value="Acyl_CoA_acyltransferase"/>
</dbReference>
<evidence type="ECO:0000313" key="2">
    <source>
        <dbReference type="EMBL" id="RVX46918.1"/>
    </source>
</evidence>
<evidence type="ECO:0000313" key="3">
    <source>
        <dbReference type="Proteomes" id="UP000284824"/>
    </source>
</evidence>
<dbReference type="GO" id="GO:0008999">
    <property type="term" value="F:protein-N-terminal-alanine acetyltransferase activity"/>
    <property type="evidence" value="ECO:0007669"/>
    <property type="project" value="TreeGrafter"/>
</dbReference>
<dbReference type="PANTHER" id="PTHR43441:SF2">
    <property type="entry name" value="FAMILY ACETYLTRANSFERASE, PUTATIVE (AFU_ORTHOLOGUE AFUA_7G00850)-RELATED"/>
    <property type="match status" value="1"/>
</dbReference>
<dbReference type="InterPro" id="IPR051908">
    <property type="entry name" value="Ribosomal_N-acetyltransferase"/>
</dbReference>
<dbReference type="Gene3D" id="3.40.630.30">
    <property type="match status" value="1"/>
</dbReference>
<dbReference type="AlphaFoldDB" id="A0A438MMJ8"/>
<evidence type="ECO:0000259" key="1">
    <source>
        <dbReference type="PROSITE" id="PS51186"/>
    </source>
</evidence>
<name>A0A438MMJ8_9ACTN</name>
<dbReference type="EMBL" id="SAUN01000001">
    <property type="protein sequence ID" value="RVX46918.1"/>
    <property type="molecule type" value="Genomic_DNA"/>
</dbReference>
<dbReference type="Proteomes" id="UP000284824">
    <property type="component" value="Unassembled WGS sequence"/>
</dbReference>